<dbReference type="Pfam" id="PF01408">
    <property type="entry name" value="GFO_IDH_MocA"/>
    <property type="match status" value="1"/>
</dbReference>
<dbReference type="Pfam" id="PF22725">
    <property type="entry name" value="GFO_IDH_MocA_C3"/>
    <property type="match status" value="1"/>
</dbReference>
<protein>
    <submittedName>
        <fullName evidence="5">Gfo/Idh/MocA family oxidoreductase</fullName>
    </submittedName>
</protein>
<evidence type="ECO:0000256" key="2">
    <source>
        <dbReference type="ARBA" id="ARBA00023002"/>
    </source>
</evidence>
<dbReference type="GO" id="GO:0000166">
    <property type="term" value="F:nucleotide binding"/>
    <property type="evidence" value="ECO:0007669"/>
    <property type="project" value="InterPro"/>
</dbReference>
<dbReference type="PANTHER" id="PTHR22604">
    <property type="entry name" value="OXIDOREDUCTASES"/>
    <property type="match status" value="1"/>
</dbReference>
<proteinExistence type="inferred from homology"/>
<dbReference type="PANTHER" id="PTHR22604:SF105">
    <property type="entry name" value="TRANS-1,2-DIHYDROBENZENE-1,2-DIOL DEHYDROGENASE"/>
    <property type="match status" value="1"/>
</dbReference>
<name>A0A6L9SD66_9ACTN</name>
<dbReference type="Gene3D" id="3.40.50.720">
    <property type="entry name" value="NAD(P)-binding Rossmann-like Domain"/>
    <property type="match status" value="1"/>
</dbReference>
<dbReference type="RefSeq" id="WP_163742579.1">
    <property type="nucleotide sequence ID" value="NZ_JAAGOA010000020.1"/>
</dbReference>
<dbReference type="InterPro" id="IPR000683">
    <property type="entry name" value="Gfo/Idh/MocA-like_OxRdtase_N"/>
</dbReference>
<keyword evidence="2" id="KW-0560">Oxidoreductase</keyword>
<reference evidence="5 6" key="1">
    <citation type="submission" date="2020-02" db="EMBL/GenBank/DDBJ databases">
        <authorList>
            <person name="Li X.-J."/>
            <person name="Han X.-M."/>
        </authorList>
    </citation>
    <scope>NUCLEOTIDE SEQUENCE [LARGE SCALE GENOMIC DNA]</scope>
    <source>
        <strain evidence="5 6">CCTCC AB 2017055</strain>
    </source>
</reference>
<dbReference type="SUPFAM" id="SSF55347">
    <property type="entry name" value="Glyceraldehyde-3-phosphate dehydrogenase-like, C-terminal domain"/>
    <property type="match status" value="1"/>
</dbReference>
<gene>
    <name evidence="5" type="ORF">G1H10_23755</name>
</gene>
<dbReference type="EMBL" id="JAAGOA010000020">
    <property type="protein sequence ID" value="NEE03186.1"/>
    <property type="molecule type" value="Genomic_DNA"/>
</dbReference>
<feature type="domain" description="Gfo/Idh/MocA-like oxidoreductase N-terminal" evidence="3">
    <location>
        <begin position="10"/>
        <end position="126"/>
    </location>
</feature>
<comment type="similarity">
    <text evidence="1">Belongs to the Gfo/Idh/MocA family.</text>
</comment>
<dbReference type="InterPro" id="IPR050984">
    <property type="entry name" value="Gfo/Idh/MocA_domain"/>
</dbReference>
<dbReference type="AlphaFoldDB" id="A0A6L9SD66"/>
<dbReference type="Proteomes" id="UP000475214">
    <property type="component" value="Unassembled WGS sequence"/>
</dbReference>
<evidence type="ECO:0000313" key="6">
    <source>
        <dbReference type="Proteomes" id="UP000475214"/>
    </source>
</evidence>
<evidence type="ECO:0000256" key="1">
    <source>
        <dbReference type="ARBA" id="ARBA00010928"/>
    </source>
</evidence>
<dbReference type="Gene3D" id="3.30.360.10">
    <property type="entry name" value="Dihydrodipicolinate Reductase, domain 2"/>
    <property type="match status" value="1"/>
</dbReference>
<sequence>MTQRDEQIIGWGIVATGGIARTVAGDLRLLENTRLAAVSSRDADRARAFADEFGVERAYDSVKDLVNDDGVDVVYVASPHPQHAYAVRLALEAGKAVLCEKAFTHSLAETEALVELARARGVFCMEAMWTRFNPLIVRARRMIAEGVIGEVRSITAELGFAAPVDPAHRLWNPALGGGALLDVGVYPVAFAQMVLGAPAQVSAVGTLTELGVDAEAGLLLSWPGGPRAHLEATLTAPIAGAASIVGTLGRLEIAPRFHHPAQVVHVDAPERGVERREAFDHTPEGRGYVPMLRAVAQAVREGRTECAEMPLNDTVEVMRVLDEALTQLGVEYPEPAPVGL</sequence>
<accession>A0A6L9SD66</accession>
<dbReference type="InterPro" id="IPR036291">
    <property type="entry name" value="NAD(P)-bd_dom_sf"/>
</dbReference>
<evidence type="ECO:0000259" key="4">
    <source>
        <dbReference type="Pfam" id="PF22725"/>
    </source>
</evidence>
<dbReference type="InterPro" id="IPR055170">
    <property type="entry name" value="GFO_IDH_MocA-like_dom"/>
</dbReference>
<evidence type="ECO:0000259" key="3">
    <source>
        <dbReference type="Pfam" id="PF01408"/>
    </source>
</evidence>
<feature type="domain" description="GFO/IDH/MocA-like oxidoreductase" evidence="4">
    <location>
        <begin position="137"/>
        <end position="252"/>
    </location>
</feature>
<dbReference type="GO" id="GO:0016491">
    <property type="term" value="F:oxidoreductase activity"/>
    <property type="evidence" value="ECO:0007669"/>
    <property type="project" value="UniProtKB-KW"/>
</dbReference>
<dbReference type="SUPFAM" id="SSF51735">
    <property type="entry name" value="NAD(P)-binding Rossmann-fold domains"/>
    <property type="match status" value="1"/>
</dbReference>
<comment type="caution">
    <text evidence="5">The sequence shown here is derived from an EMBL/GenBank/DDBJ whole genome shotgun (WGS) entry which is preliminary data.</text>
</comment>
<organism evidence="5 6">
    <name type="scientific">Phytoactinopolyspora halotolerans</name>
    <dbReference type="NCBI Taxonomy" id="1981512"/>
    <lineage>
        <taxon>Bacteria</taxon>
        <taxon>Bacillati</taxon>
        <taxon>Actinomycetota</taxon>
        <taxon>Actinomycetes</taxon>
        <taxon>Jiangellales</taxon>
        <taxon>Jiangellaceae</taxon>
        <taxon>Phytoactinopolyspora</taxon>
    </lineage>
</organism>
<keyword evidence="6" id="KW-1185">Reference proteome</keyword>
<evidence type="ECO:0000313" key="5">
    <source>
        <dbReference type="EMBL" id="NEE03186.1"/>
    </source>
</evidence>